<protein>
    <recommendedName>
        <fullName evidence="1">DUF2520 domain-containing protein</fullName>
    </recommendedName>
</protein>
<evidence type="ECO:0000259" key="1">
    <source>
        <dbReference type="Pfam" id="PF10728"/>
    </source>
</evidence>
<dbReference type="InterPro" id="IPR037108">
    <property type="entry name" value="TM1727-like_C_sf"/>
</dbReference>
<dbReference type="InterPro" id="IPR008927">
    <property type="entry name" value="6-PGluconate_DH-like_C_sf"/>
</dbReference>
<keyword evidence="3" id="KW-1185">Reference proteome</keyword>
<dbReference type="STRING" id="1300341.I595_667"/>
<sequence length="253" mass="27881">MLSVVILGTGNVAFHLAKVLSSNNSVELLQVYGRNKTKLQAFEPFCDTTDNLGKLAAAAIYLVAVSDGAITALTQQLAGLDGVVAHTSGAVSLEVIDHPRPGVFYPLQTFTRDKKIPFAEVPICLEARHPNDLRLLAQLAGKLSGAVHRIDSAQRRQLHLAAIWVNNFTNHLLYIGQQLCEEKGLSFSLLQPLIQETVDKIQQLSPKEAQTGPARRRDVQTIQTHLDILEAPLQKKIYQLLSESIKSTYEKEL</sequence>
<proteinExistence type="predicted"/>
<organism evidence="2 3">
    <name type="scientific">Croceitalea dokdonensis DOKDO 023</name>
    <dbReference type="NCBI Taxonomy" id="1300341"/>
    <lineage>
        <taxon>Bacteria</taxon>
        <taxon>Pseudomonadati</taxon>
        <taxon>Bacteroidota</taxon>
        <taxon>Flavobacteriia</taxon>
        <taxon>Flavobacteriales</taxon>
        <taxon>Flavobacteriaceae</taxon>
        <taxon>Croceitalea</taxon>
    </lineage>
</organism>
<comment type="caution">
    <text evidence="2">The sequence shown here is derived from an EMBL/GenBank/DDBJ whole genome shotgun (WGS) entry which is preliminary data.</text>
</comment>
<evidence type="ECO:0000313" key="3">
    <source>
        <dbReference type="Proteomes" id="UP000050280"/>
    </source>
</evidence>
<dbReference type="Pfam" id="PF10728">
    <property type="entry name" value="DUF2520"/>
    <property type="match status" value="1"/>
</dbReference>
<name>A0A0P7ANY6_9FLAO</name>
<feature type="domain" description="DUF2520" evidence="1">
    <location>
        <begin position="121"/>
        <end position="245"/>
    </location>
</feature>
<dbReference type="OrthoDB" id="9810755at2"/>
<dbReference type="Proteomes" id="UP000050280">
    <property type="component" value="Unassembled WGS sequence"/>
</dbReference>
<evidence type="ECO:0000313" key="2">
    <source>
        <dbReference type="EMBL" id="KPM33761.1"/>
    </source>
</evidence>
<dbReference type="InterPro" id="IPR018931">
    <property type="entry name" value="DUF2520"/>
</dbReference>
<dbReference type="SUPFAM" id="SSF48179">
    <property type="entry name" value="6-phosphogluconate dehydrogenase C-terminal domain-like"/>
    <property type="match status" value="1"/>
</dbReference>
<dbReference type="PANTHER" id="PTHR40459:SF1">
    <property type="entry name" value="CONSERVED HYPOTHETICAL ALANINE AND LEUCINE RICH PROTEIN"/>
    <property type="match status" value="1"/>
</dbReference>
<dbReference type="Gene3D" id="1.10.1040.20">
    <property type="entry name" value="ProC-like, C-terminal domain"/>
    <property type="match status" value="1"/>
</dbReference>
<dbReference type="SUPFAM" id="SSF51735">
    <property type="entry name" value="NAD(P)-binding Rossmann-fold domains"/>
    <property type="match status" value="1"/>
</dbReference>
<dbReference type="Gene3D" id="3.40.50.720">
    <property type="entry name" value="NAD(P)-binding Rossmann-like Domain"/>
    <property type="match status" value="1"/>
</dbReference>
<dbReference type="InterPro" id="IPR036291">
    <property type="entry name" value="NAD(P)-bd_dom_sf"/>
</dbReference>
<dbReference type="AlphaFoldDB" id="A0A0P7ANY6"/>
<dbReference type="EMBL" id="LDJX01000001">
    <property type="protein sequence ID" value="KPM33761.1"/>
    <property type="molecule type" value="Genomic_DNA"/>
</dbReference>
<gene>
    <name evidence="2" type="ORF">I595_667</name>
</gene>
<dbReference type="RefSeq" id="WP_054557895.1">
    <property type="nucleotide sequence ID" value="NZ_LDJX01000001.1"/>
</dbReference>
<dbReference type="PANTHER" id="PTHR40459">
    <property type="entry name" value="CONSERVED HYPOTHETICAL ALANINE AND LEUCINE RICH PROTEIN"/>
    <property type="match status" value="1"/>
</dbReference>
<accession>A0A0P7ANY6</accession>
<reference evidence="2 3" key="1">
    <citation type="submission" date="2015-09" db="EMBL/GenBank/DDBJ databases">
        <title>Genome sequence of the marine flavobacterium Croceitalea dokdonensis DOKDO 023 that contains proton- and sodium-pumping rhodopsins.</title>
        <authorList>
            <person name="Kwon S.-K."/>
            <person name="Lee H.K."/>
            <person name="Kwak M.-J."/>
            <person name="Kim J.F."/>
        </authorList>
    </citation>
    <scope>NUCLEOTIDE SEQUENCE [LARGE SCALE GENOMIC DNA]</scope>
    <source>
        <strain evidence="2 3">DOKDO 023</strain>
    </source>
</reference>